<accession>A0ABY7EID9</accession>
<reference evidence="1" key="1">
    <citation type="submission" date="2022-11" db="EMBL/GenBank/DDBJ databases">
        <title>Centuries of genome instability and evolution in soft-shell clam transmissible cancer (bioRxiv).</title>
        <authorList>
            <person name="Hart S.F.M."/>
            <person name="Yonemitsu M.A."/>
            <person name="Giersch R.M."/>
            <person name="Beal B.F."/>
            <person name="Arriagada G."/>
            <person name="Davis B.W."/>
            <person name="Ostrander E.A."/>
            <person name="Goff S.P."/>
            <person name="Metzger M.J."/>
        </authorList>
    </citation>
    <scope>NUCLEOTIDE SEQUENCE</scope>
    <source>
        <strain evidence="1">MELC-2E11</strain>
        <tissue evidence="1">Siphon/mantle</tissue>
    </source>
</reference>
<evidence type="ECO:0000313" key="1">
    <source>
        <dbReference type="EMBL" id="WAR08571.1"/>
    </source>
</evidence>
<protein>
    <submittedName>
        <fullName evidence="1">Uncharacterized protein</fullName>
    </submittedName>
</protein>
<dbReference type="Proteomes" id="UP001164746">
    <property type="component" value="Chromosome 6"/>
</dbReference>
<dbReference type="EMBL" id="CP111017">
    <property type="protein sequence ID" value="WAR08571.1"/>
    <property type="molecule type" value="Genomic_DNA"/>
</dbReference>
<keyword evidence="2" id="KW-1185">Reference proteome</keyword>
<organism evidence="1 2">
    <name type="scientific">Mya arenaria</name>
    <name type="common">Soft-shell clam</name>
    <dbReference type="NCBI Taxonomy" id="6604"/>
    <lineage>
        <taxon>Eukaryota</taxon>
        <taxon>Metazoa</taxon>
        <taxon>Spiralia</taxon>
        <taxon>Lophotrochozoa</taxon>
        <taxon>Mollusca</taxon>
        <taxon>Bivalvia</taxon>
        <taxon>Autobranchia</taxon>
        <taxon>Heteroconchia</taxon>
        <taxon>Euheterodonta</taxon>
        <taxon>Imparidentia</taxon>
        <taxon>Neoheterodontei</taxon>
        <taxon>Myida</taxon>
        <taxon>Myoidea</taxon>
        <taxon>Myidae</taxon>
        <taxon>Mya</taxon>
    </lineage>
</organism>
<gene>
    <name evidence="1" type="ORF">MAR_018529</name>
</gene>
<evidence type="ECO:0000313" key="2">
    <source>
        <dbReference type="Proteomes" id="UP001164746"/>
    </source>
</evidence>
<proteinExistence type="predicted"/>
<sequence length="167" mass="18436">MSSCTLLVDMGNPACGLFNVSGGRRSASLTCIWIGIRSLKRLDKDPGSGCIVNVAGVNISDGTVSSKSKAILDFEFVLGPPLTSTPGRFYFTSDCPDDYVFAYACANLNNIIEGVCYDRLLVDIIIFKLDRPPMHKIVRELWKKFGLKFDDPRNTYNRIGLPCTEDV</sequence>
<feature type="non-terminal residue" evidence="1">
    <location>
        <position position="1"/>
    </location>
</feature>
<name>A0ABY7EID9_MYAAR</name>